<keyword evidence="5" id="KW-1185">Reference proteome</keyword>
<dbReference type="InterPro" id="IPR029033">
    <property type="entry name" value="His_PPase_superfam"/>
</dbReference>
<feature type="signal peptide" evidence="3">
    <location>
        <begin position="1"/>
        <end position="27"/>
    </location>
</feature>
<comment type="caution">
    <text evidence="4">The sequence shown here is derived from an EMBL/GenBank/DDBJ whole genome shotgun (WGS) entry which is preliminary data.</text>
</comment>
<organism evidence="4 5">
    <name type="scientific">Rosenbergiella gaditana</name>
    <dbReference type="NCBI Taxonomy" id="2726987"/>
    <lineage>
        <taxon>Bacteria</taxon>
        <taxon>Pseudomonadati</taxon>
        <taxon>Pseudomonadota</taxon>
        <taxon>Gammaproteobacteria</taxon>
        <taxon>Enterobacterales</taxon>
        <taxon>Erwiniaceae</taxon>
        <taxon>Rosenbergiella</taxon>
    </lineage>
</organism>
<reference evidence="4 5" key="1">
    <citation type="submission" date="2020-04" db="EMBL/GenBank/DDBJ databases">
        <title>Genome sequencing of Rosenbergiella species.</title>
        <authorList>
            <person name="Alvarez-Perez S."/>
            <person name="Lievens B."/>
        </authorList>
    </citation>
    <scope>NUCLEOTIDE SEQUENCE [LARGE SCALE GENOMIC DNA]</scope>
    <source>
        <strain evidence="4 5">S61</strain>
    </source>
</reference>
<dbReference type="EMBL" id="JABBFR010000001">
    <property type="protein sequence ID" value="MBT0723026.1"/>
    <property type="molecule type" value="Genomic_DNA"/>
</dbReference>
<evidence type="ECO:0000313" key="4">
    <source>
        <dbReference type="EMBL" id="MBT0723026.1"/>
    </source>
</evidence>
<dbReference type="Proteomes" id="UP000790096">
    <property type="component" value="Unassembled WGS sequence"/>
</dbReference>
<comment type="similarity">
    <text evidence="1">Belongs to the histidine acid phosphatase family.</text>
</comment>
<keyword evidence="3" id="KW-0732">Signal</keyword>
<evidence type="ECO:0000256" key="3">
    <source>
        <dbReference type="SAM" id="SignalP"/>
    </source>
</evidence>
<dbReference type="InterPro" id="IPR000560">
    <property type="entry name" value="His_Pase_clade-2"/>
</dbReference>
<name>A0ABS5SSN1_9GAMM</name>
<dbReference type="InterPro" id="IPR033379">
    <property type="entry name" value="Acid_Pase_AS"/>
</dbReference>
<protein>
    <submittedName>
        <fullName evidence="4">Histidine-type phosphatase</fullName>
    </submittedName>
</protein>
<evidence type="ECO:0000313" key="5">
    <source>
        <dbReference type="Proteomes" id="UP000790096"/>
    </source>
</evidence>
<dbReference type="Pfam" id="PF00328">
    <property type="entry name" value="His_Phos_2"/>
    <property type="match status" value="1"/>
</dbReference>
<dbReference type="RefSeq" id="WP_214235351.1">
    <property type="nucleotide sequence ID" value="NZ_JABBFR010000001.1"/>
</dbReference>
<accession>A0ABS5SSN1</accession>
<evidence type="ECO:0000256" key="2">
    <source>
        <dbReference type="ARBA" id="ARBA00022801"/>
    </source>
</evidence>
<dbReference type="PANTHER" id="PTHR11567:SF110">
    <property type="entry name" value="2-PHOSPHOXYLOSE PHOSPHATASE 1"/>
    <property type="match status" value="1"/>
</dbReference>
<dbReference type="CDD" id="cd07061">
    <property type="entry name" value="HP_HAP_like"/>
    <property type="match status" value="1"/>
</dbReference>
<keyword evidence="2" id="KW-0378">Hydrolase</keyword>
<sequence>MRYGSPVKTLLLACTLPLLSFATLSEASPHYILDKVVVVARHGVRSPTDDHQYAALTGQRWPTWNVPAGNLTGHGYAGMVQQGRYFREQWQRLGLAPALSQGCPTAHSVSLWAAPDQRTQATGSALLDGLFPGCGIPIAHSHGAKDPLFDAIKMGITKPNTALILAQVRARIAERSPLSSHYHAAIALFRQAVCNPDSPSCAFLEKPWGVSINDNGQVKLTGTVAYAASMAESIRLAYSENLPLSEVAFGHAPQASDVSRLMALHAAKYDLVSDTPEYARQGGSILMTQIINALAESPNAYASRLTRPIVIFVGHDTNIAQLQTMLGFNWQLAEYPRNDIPPGGSLLFLRFHDVKTGKQFIQLSFETRSLDQWRSLSRLSLENPLLEARYTQRGCFHHGAELLCPLSAFLIHARQHIVNQGTDQPLFQ</sequence>
<proteinExistence type="inferred from homology"/>
<feature type="chain" id="PRO_5046464998" evidence="3">
    <location>
        <begin position="28"/>
        <end position="428"/>
    </location>
</feature>
<dbReference type="PROSITE" id="PS00616">
    <property type="entry name" value="HIS_ACID_PHOSPHAT_1"/>
    <property type="match status" value="1"/>
</dbReference>
<dbReference type="Gene3D" id="3.40.50.1240">
    <property type="entry name" value="Phosphoglycerate mutase-like"/>
    <property type="match status" value="2"/>
</dbReference>
<dbReference type="PANTHER" id="PTHR11567">
    <property type="entry name" value="ACID PHOSPHATASE-RELATED"/>
    <property type="match status" value="1"/>
</dbReference>
<gene>
    <name evidence="4" type="ORF">HH682_00920</name>
</gene>
<dbReference type="SUPFAM" id="SSF53254">
    <property type="entry name" value="Phosphoglycerate mutase-like"/>
    <property type="match status" value="1"/>
</dbReference>
<dbReference type="InterPro" id="IPR050645">
    <property type="entry name" value="Histidine_acid_phosphatase"/>
</dbReference>
<evidence type="ECO:0000256" key="1">
    <source>
        <dbReference type="ARBA" id="ARBA00005375"/>
    </source>
</evidence>